<dbReference type="RefSeq" id="WP_058320077.1">
    <property type="nucleotide sequence ID" value="NZ_CYSF01000019.1"/>
</dbReference>
<organism evidence="1 2">
    <name type="scientific">Thalassovita mediterranea</name>
    <dbReference type="NCBI Taxonomy" id="340021"/>
    <lineage>
        <taxon>Bacteria</taxon>
        <taxon>Pseudomonadati</taxon>
        <taxon>Pseudomonadota</taxon>
        <taxon>Alphaproteobacteria</taxon>
        <taxon>Rhodobacterales</taxon>
        <taxon>Roseobacteraceae</taxon>
        <taxon>Thalassovita</taxon>
    </lineage>
</organism>
<dbReference type="OrthoDB" id="9814952at2"/>
<evidence type="ECO:0000313" key="1">
    <source>
        <dbReference type="EMBL" id="CUH86031.1"/>
    </source>
</evidence>
<proteinExistence type="predicted"/>
<gene>
    <name evidence="1" type="ORF">TM5383_03274</name>
</gene>
<keyword evidence="2" id="KW-1185">Reference proteome</keyword>
<dbReference type="Proteomes" id="UP000051681">
    <property type="component" value="Unassembled WGS sequence"/>
</dbReference>
<accession>A0A0P1GT42</accession>
<evidence type="ECO:0008006" key="3">
    <source>
        <dbReference type="Google" id="ProtNLM"/>
    </source>
</evidence>
<evidence type="ECO:0000313" key="2">
    <source>
        <dbReference type="Proteomes" id="UP000051681"/>
    </source>
</evidence>
<dbReference type="EMBL" id="CYSF01000019">
    <property type="protein sequence ID" value="CUH86031.1"/>
    <property type="molecule type" value="Genomic_DNA"/>
</dbReference>
<reference evidence="1 2" key="1">
    <citation type="submission" date="2015-09" db="EMBL/GenBank/DDBJ databases">
        <authorList>
            <consortium name="Swine Surveillance"/>
        </authorList>
    </citation>
    <scope>NUCLEOTIDE SEQUENCE [LARGE SCALE GENOMIC DNA]</scope>
    <source>
        <strain evidence="1 2">CECT 8383</strain>
    </source>
</reference>
<protein>
    <recommendedName>
        <fullName evidence="3">Type II toxin-antitoxin system RelE/ParE family toxin</fullName>
    </recommendedName>
</protein>
<dbReference type="AlphaFoldDB" id="A0A0P1GT42"/>
<sequence length="110" mass="12165">MQFIRHPFFERDLIGIVDHIVEVTDGDVATATRRLDEVDALLESIASNPNSGVRLNGKLDGWLVRHGGAGKRLTMVFKPDVDAGQIYLALVAFGGRDWMRLASARQVFAD</sequence>
<name>A0A0P1GT42_9RHOB</name>